<dbReference type="RefSeq" id="WP_377066982.1">
    <property type="nucleotide sequence ID" value="NZ_JBHMEC010000004.1"/>
</dbReference>
<dbReference type="EMBL" id="JBHMEC010000004">
    <property type="protein sequence ID" value="MFB9148753.1"/>
    <property type="molecule type" value="Genomic_DNA"/>
</dbReference>
<keyword evidence="2" id="KW-1185">Reference proteome</keyword>
<dbReference type="Proteomes" id="UP001589670">
    <property type="component" value="Unassembled WGS sequence"/>
</dbReference>
<evidence type="ECO:0000313" key="1">
    <source>
        <dbReference type="EMBL" id="MFB9148753.1"/>
    </source>
</evidence>
<protein>
    <recommendedName>
        <fullName evidence="3">Mu-like prophage FluMu N-terminal domain-containing protein</fullName>
    </recommendedName>
</protein>
<proteinExistence type="predicted"/>
<evidence type="ECO:0008006" key="3">
    <source>
        <dbReference type="Google" id="ProtNLM"/>
    </source>
</evidence>
<accession>A0ABV5HWV2</accession>
<sequence length="120" mass="12821">MTYRIKTTVIAAKRLAFNTEAEAGEIGTEAEIARLLELGAIEEIEDAEPRPQPELPEMDDVLRAAMIEAIGNLPADGFTSSGKPSVEALEAALPEHADRITAAARDMVWDEMKAAADAAS</sequence>
<reference evidence="1 2" key="1">
    <citation type="submission" date="2024-09" db="EMBL/GenBank/DDBJ databases">
        <authorList>
            <person name="Sun Q."/>
            <person name="Mori K."/>
        </authorList>
    </citation>
    <scope>NUCLEOTIDE SEQUENCE [LARGE SCALE GENOMIC DNA]</scope>
    <source>
        <strain evidence="1 2">CECT 9424</strain>
    </source>
</reference>
<evidence type="ECO:0000313" key="2">
    <source>
        <dbReference type="Proteomes" id="UP001589670"/>
    </source>
</evidence>
<name>A0ABV5HWV2_9RHOB</name>
<gene>
    <name evidence="1" type="ORF">ACFFU4_03180</name>
</gene>
<organism evidence="1 2">
    <name type="scientific">Roseovarius ramblicola</name>
    <dbReference type="NCBI Taxonomy" id="2022336"/>
    <lineage>
        <taxon>Bacteria</taxon>
        <taxon>Pseudomonadati</taxon>
        <taxon>Pseudomonadota</taxon>
        <taxon>Alphaproteobacteria</taxon>
        <taxon>Rhodobacterales</taxon>
        <taxon>Roseobacteraceae</taxon>
        <taxon>Roseovarius</taxon>
    </lineage>
</organism>
<comment type="caution">
    <text evidence="1">The sequence shown here is derived from an EMBL/GenBank/DDBJ whole genome shotgun (WGS) entry which is preliminary data.</text>
</comment>